<gene>
    <name evidence="2" type="ORF">ET471_00945</name>
</gene>
<dbReference type="KEGG" id="xya:ET471_00945"/>
<sequence>MFERFRSEFAPLRDATPVVGSAWRDDRLIGVAGYVEFVGEFGGASFGGGLYRVHDDQTGPRALELVVEAFPEFAGRMRPFGYDWLGRQFAVDFGRDDAGQPHVLLLEPGTGEALEIPLSFAAFHDEELIEYADAALAAGFFEDWSAGHGDVLPLERNACVGYRVPLFLGGRDVIENLELSDLDVYWSICGQLRRGTLNLPPGTSVNQVASDG</sequence>
<reference evidence="2 3" key="1">
    <citation type="submission" date="2019-01" db="EMBL/GenBank/DDBJ databases">
        <title>Genome sequencing of strain FW10M-9.</title>
        <authorList>
            <person name="Heo J."/>
            <person name="Kim S.-J."/>
            <person name="Kim J.-S."/>
            <person name="Hong S.-B."/>
            <person name="Kwon S.-W."/>
        </authorList>
    </citation>
    <scope>NUCLEOTIDE SEQUENCE [LARGE SCALE GENOMIC DNA]</scope>
    <source>
        <strain evidence="2 3">FW10M-9</strain>
    </source>
</reference>
<keyword evidence="3" id="KW-1185">Reference proteome</keyword>
<dbReference type="AlphaFoldDB" id="A0A4P6F3M5"/>
<dbReference type="EMBL" id="CP035493">
    <property type="protein sequence ID" value="QAY68789.1"/>
    <property type="molecule type" value="Genomic_DNA"/>
</dbReference>
<proteinExistence type="predicted"/>
<organism evidence="2 3">
    <name type="scientific">Xylanimonas protaetiae</name>
    <dbReference type="NCBI Taxonomy" id="2509457"/>
    <lineage>
        <taxon>Bacteria</taxon>
        <taxon>Bacillati</taxon>
        <taxon>Actinomycetota</taxon>
        <taxon>Actinomycetes</taxon>
        <taxon>Micrococcales</taxon>
        <taxon>Promicromonosporaceae</taxon>
        <taxon>Xylanimonas</taxon>
    </lineage>
</organism>
<dbReference type="Pfam" id="PF08906">
    <property type="entry name" value="T6SS_Tdi1_C"/>
    <property type="match status" value="1"/>
</dbReference>
<protein>
    <submittedName>
        <fullName evidence="2">DUF1851 domain-containing protein</fullName>
    </submittedName>
</protein>
<feature type="domain" description="T6SS immunity protein Tdi1 C-terminal" evidence="1">
    <location>
        <begin position="153"/>
        <end position="192"/>
    </location>
</feature>
<dbReference type="Proteomes" id="UP000292118">
    <property type="component" value="Chromosome"/>
</dbReference>
<evidence type="ECO:0000313" key="2">
    <source>
        <dbReference type="EMBL" id="QAY68789.1"/>
    </source>
</evidence>
<dbReference type="RefSeq" id="WP_129186191.1">
    <property type="nucleotide sequence ID" value="NZ_CP035493.1"/>
</dbReference>
<accession>A0A4P6F3M5</accession>
<evidence type="ECO:0000313" key="3">
    <source>
        <dbReference type="Proteomes" id="UP000292118"/>
    </source>
</evidence>
<dbReference type="OrthoDB" id="2988179at2"/>
<name>A0A4P6F3M5_9MICO</name>
<evidence type="ECO:0000259" key="1">
    <source>
        <dbReference type="Pfam" id="PF08906"/>
    </source>
</evidence>
<dbReference type="InterPro" id="IPR015002">
    <property type="entry name" value="T6SS_Tdi1_C"/>
</dbReference>